<evidence type="ECO:0000313" key="8">
    <source>
        <dbReference type="EMBL" id="RNA01609.1"/>
    </source>
</evidence>
<dbReference type="PANTHER" id="PTHR12223:SF28">
    <property type="entry name" value="LECTIN, MANNOSE BINDING 1 LIKE"/>
    <property type="match status" value="1"/>
</dbReference>
<dbReference type="InterPro" id="IPR005052">
    <property type="entry name" value="Lectin_leg"/>
</dbReference>
<protein>
    <submittedName>
        <fullName evidence="8">Ergic-53</fullName>
    </submittedName>
</protein>
<dbReference type="SUPFAM" id="SSF49899">
    <property type="entry name" value="Concanavalin A-like lectins/glucanases"/>
    <property type="match status" value="1"/>
</dbReference>
<gene>
    <name evidence="8" type="ORF">BpHYR1_041290</name>
</gene>
<dbReference type="InterPro" id="IPR013320">
    <property type="entry name" value="ConA-like_dom_sf"/>
</dbReference>
<evidence type="ECO:0000256" key="4">
    <source>
        <dbReference type="ARBA" id="ARBA00022989"/>
    </source>
</evidence>
<dbReference type="GO" id="GO:0000139">
    <property type="term" value="C:Golgi membrane"/>
    <property type="evidence" value="ECO:0007669"/>
    <property type="project" value="TreeGrafter"/>
</dbReference>
<dbReference type="GO" id="GO:0030134">
    <property type="term" value="C:COPII-coated ER to Golgi transport vesicle"/>
    <property type="evidence" value="ECO:0007669"/>
    <property type="project" value="TreeGrafter"/>
</dbReference>
<dbReference type="Pfam" id="PF03388">
    <property type="entry name" value="Lectin_leg-like"/>
    <property type="match status" value="1"/>
</dbReference>
<proteinExistence type="predicted"/>
<dbReference type="OrthoDB" id="10265193at2759"/>
<keyword evidence="3" id="KW-0732">Signal</keyword>
<dbReference type="InterPro" id="IPR051136">
    <property type="entry name" value="Intracellular_Lectin-GPT"/>
</dbReference>
<evidence type="ECO:0000256" key="2">
    <source>
        <dbReference type="ARBA" id="ARBA00022692"/>
    </source>
</evidence>
<accession>A0A3M7PRR5</accession>
<keyword evidence="2" id="KW-0812">Transmembrane</keyword>
<comment type="caution">
    <text evidence="8">The sequence shown here is derived from an EMBL/GenBank/DDBJ whole genome shotgun (WGS) entry which is preliminary data.</text>
</comment>
<feature type="domain" description="L-type lectin-like" evidence="7">
    <location>
        <begin position="1"/>
        <end position="140"/>
    </location>
</feature>
<dbReference type="PANTHER" id="PTHR12223">
    <property type="entry name" value="VESICULAR MANNOSE-BINDING LECTIN"/>
    <property type="match status" value="1"/>
</dbReference>
<evidence type="ECO:0000256" key="3">
    <source>
        <dbReference type="ARBA" id="ARBA00022729"/>
    </source>
</evidence>
<keyword evidence="9" id="KW-1185">Reference proteome</keyword>
<dbReference type="Gene3D" id="2.60.120.200">
    <property type="match status" value="1"/>
</dbReference>
<evidence type="ECO:0000259" key="7">
    <source>
        <dbReference type="PROSITE" id="PS51328"/>
    </source>
</evidence>
<dbReference type="GO" id="GO:0006888">
    <property type="term" value="P:endoplasmic reticulum to Golgi vesicle-mediated transport"/>
    <property type="evidence" value="ECO:0007669"/>
    <property type="project" value="TreeGrafter"/>
</dbReference>
<dbReference type="EMBL" id="REGN01009236">
    <property type="protein sequence ID" value="RNA01609.1"/>
    <property type="molecule type" value="Genomic_DNA"/>
</dbReference>
<evidence type="ECO:0000256" key="1">
    <source>
        <dbReference type="ARBA" id="ARBA00004479"/>
    </source>
</evidence>
<evidence type="ECO:0000313" key="9">
    <source>
        <dbReference type="Proteomes" id="UP000276133"/>
    </source>
</evidence>
<dbReference type="GO" id="GO:0005789">
    <property type="term" value="C:endoplasmic reticulum membrane"/>
    <property type="evidence" value="ECO:0007669"/>
    <property type="project" value="TreeGrafter"/>
</dbReference>
<dbReference type="PROSITE" id="PS51328">
    <property type="entry name" value="L_LECTIN_LIKE"/>
    <property type="match status" value="1"/>
</dbReference>
<dbReference type="GO" id="GO:0005537">
    <property type="term" value="F:D-mannose binding"/>
    <property type="evidence" value="ECO:0007669"/>
    <property type="project" value="TreeGrafter"/>
</dbReference>
<reference evidence="8 9" key="1">
    <citation type="journal article" date="2018" name="Sci. Rep.">
        <title>Genomic signatures of local adaptation to the degree of environmental predictability in rotifers.</title>
        <authorList>
            <person name="Franch-Gras L."/>
            <person name="Hahn C."/>
            <person name="Garcia-Roger E.M."/>
            <person name="Carmona M.J."/>
            <person name="Serra M."/>
            <person name="Gomez A."/>
        </authorList>
    </citation>
    <scope>NUCLEOTIDE SEQUENCE [LARGE SCALE GENOMIC DNA]</scope>
    <source>
        <strain evidence="8">HYR1</strain>
    </source>
</reference>
<name>A0A3M7PRR5_BRAPC</name>
<dbReference type="GO" id="GO:0005793">
    <property type="term" value="C:endoplasmic reticulum-Golgi intermediate compartment"/>
    <property type="evidence" value="ECO:0007669"/>
    <property type="project" value="TreeGrafter"/>
</dbReference>
<dbReference type="AlphaFoldDB" id="A0A3M7PRR5"/>
<keyword evidence="6" id="KW-0175">Coiled coil</keyword>
<keyword evidence="4" id="KW-1133">Transmembrane helix</keyword>
<comment type="subcellular location">
    <subcellularLocation>
        <location evidence="1">Membrane</location>
        <topology evidence="1">Single-pass type I membrane protein</topology>
    </subcellularLocation>
</comment>
<organism evidence="8 9">
    <name type="scientific">Brachionus plicatilis</name>
    <name type="common">Marine rotifer</name>
    <name type="synonym">Brachionus muelleri</name>
    <dbReference type="NCBI Taxonomy" id="10195"/>
    <lineage>
        <taxon>Eukaryota</taxon>
        <taxon>Metazoa</taxon>
        <taxon>Spiralia</taxon>
        <taxon>Gnathifera</taxon>
        <taxon>Rotifera</taxon>
        <taxon>Eurotatoria</taxon>
        <taxon>Monogononta</taxon>
        <taxon>Pseudotrocha</taxon>
        <taxon>Ploima</taxon>
        <taxon>Brachionidae</taxon>
        <taxon>Brachionus</taxon>
    </lineage>
</organism>
<sequence>MDLVFFLTRLTTTHKVFLKSKNKVQSELLIFKQNNPYVSVMTNDGTKMYDHHRDGITQQLAGCLRDFRNKPFPVRIKVEYYKRVLTVYYHGGLSNDLSNYEICARVENIDLPKNGHFGVSAATGGLADDHDVLVFLTHSLIDNSVPSSTPSTEEQKKYDKEYEEFMKQLESEKEKFRKDHPEKQEEIDEKKLYEPETDRQFRTILDIQNMIQQSIRSLDGKIAEVLGRQERVVSLLATQSGQQAQGQAPNAQLNIDTIRREEVNNLMNQQGELVRTIRDI</sequence>
<keyword evidence="5" id="KW-0472">Membrane</keyword>
<dbReference type="STRING" id="10195.A0A3M7PRR5"/>
<evidence type="ECO:0000256" key="5">
    <source>
        <dbReference type="ARBA" id="ARBA00023136"/>
    </source>
</evidence>
<feature type="coiled-coil region" evidence="6">
    <location>
        <begin position="155"/>
        <end position="186"/>
    </location>
</feature>
<evidence type="ECO:0000256" key="6">
    <source>
        <dbReference type="SAM" id="Coils"/>
    </source>
</evidence>
<dbReference type="Proteomes" id="UP000276133">
    <property type="component" value="Unassembled WGS sequence"/>
</dbReference>